<evidence type="ECO:0000313" key="2">
    <source>
        <dbReference type="EMBL" id="CAI5439303.1"/>
    </source>
</evidence>
<dbReference type="AlphaFoldDB" id="A0A9P1I6Y0"/>
<evidence type="ECO:0000313" key="3">
    <source>
        <dbReference type="Proteomes" id="UP001152747"/>
    </source>
</evidence>
<reference evidence="2" key="1">
    <citation type="submission" date="2022-11" db="EMBL/GenBank/DDBJ databases">
        <authorList>
            <person name="Kikuchi T."/>
        </authorList>
    </citation>
    <scope>NUCLEOTIDE SEQUENCE</scope>
    <source>
        <strain evidence="2">PS1010</strain>
    </source>
</reference>
<evidence type="ECO:0000256" key="1">
    <source>
        <dbReference type="SAM" id="MobiDB-lite"/>
    </source>
</evidence>
<keyword evidence="3" id="KW-1185">Reference proteome</keyword>
<gene>
    <name evidence="2" type="ORF">CAMP_LOCUS1940</name>
</gene>
<dbReference type="EMBL" id="CANHGI010000001">
    <property type="protein sequence ID" value="CAI5439303.1"/>
    <property type="molecule type" value="Genomic_DNA"/>
</dbReference>
<sequence length="205" mass="24012">MSDHNTKDLQFKIEMKQILENNQKIIEELDKRSKERLEQFQEDMKKFISQQFEQLWQKTMSIDQNNNRPMAIEDSPFGVLQQAIEITQETRPIKQEVSDHLEKANAKKLKTLRPRFIKPRSVRKTNCGVPMIVEPESEPVKKPAETPATKTRKRKRSPKCVFNEYGHVIGVEEGEERFNCNTCPKIEKDPRSLDSTSSSRSRRIL</sequence>
<dbReference type="Proteomes" id="UP001152747">
    <property type="component" value="Unassembled WGS sequence"/>
</dbReference>
<proteinExistence type="predicted"/>
<protein>
    <submittedName>
        <fullName evidence="2">Uncharacterized protein</fullName>
    </submittedName>
</protein>
<name>A0A9P1I6Y0_9PELO</name>
<feature type="region of interest" description="Disordered" evidence="1">
    <location>
        <begin position="134"/>
        <end position="157"/>
    </location>
</feature>
<organism evidence="2 3">
    <name type="scientific">Caenorhabditis angaria</name>
    <dbReference type="NCBI Taxonomy" id="860376"/>
    <lineage>
        <taxon>Eukaryota</taxon>
        <taxon>Metazoa</taxon>
        <taxon>Ecdysozoa</taxon>
        <taxon>Nematoda</taxon>
        <taxon>Chromadorea</taxon>
        <taxon>Rhabditida</taxon>
        <taxon>Rhabditina</taxon>
        <taxon>Rhabditomorpha</taxon>
        <taxon>Rhabditoidea</taxon>
        <taxon>Rhabditidae</taxon>
        <taxon>Peloderinae</taxon>
        <taxon>Caenorhabditis</taxon>
    </lineage>
</organism>
<comment type="caution">
    <text evidence="2">The sequence shown here is derived from an EMBL/GenBank/DDBJ whole genome shotgun (WGS) entry which is preliminary data.</text>
</comment>
<feature type="region of interest" description="Disordered" evidence="1">
    <location>
        <begin position="182"/>
        <end position="205"/>
    </location>
</feature>
<accession>A0A9P1I6Y0</accession>